<sequence>MLEIFVHITTTVISGCIIALFTHWLRNRKKK</sequence>
<accession>A0ABU3IM18</accession>
<keyword evidence="1" id="KW-0812">Transmembrane</keyword>
<keyword evidence="1" id="KW-0472">Membrane</keyword>
<evidence type="ECO:0000256" key="1">
    <source>
        <dbReference type="SAM" id="Phobius"/>
    </source>
</evidence>
<dbReference type="EMBL" id="JAVSOO010000046">
    <property type="protein sequence ID" value="MDT4287676.1"/>
    <property type="molecule type" value="Genomic_DNA"/>
</dbReference>
<gene>
    <name evidence="2" type="ORF">RO950_11935</name>
</gene>
<evidence type="ECO:0000313" key="3">
    <source>
        <dbReference type="Proteomes" id="UP001269271"/>
    </source>
</evidence>
<comment type="caution">
    <text evidence="2">The sequence shown here is derived from an EMBL/GenBank/DDBJ whole genome shotgun (WGS) entry which is preliminary data.</text>
</comment>
<reference evidence="2 3" key="1">
    <citation type="submission" date="2023-08" db="EMBL/GenBank/DDBJ databases">
        <title>Genomic surveillance of Staphylococcus haemolyticus neonatal outbreak in southern France.</title>
        <authorList>
            <person name="Magnan C."/>
            <person name="Morsli M."/>
            <person name="Thiery B."/>
            <person name="Salipante F."/>
            <person name="Attar J."/>
            <person name="Massimo D.M."/>
            <person name="Ory J."/>
            <person name="Pantel A."/>
            <person name="Lavigne J.-P."/>
        </authorList>
    </citation>
    <scope>NUCLEOTIDE SEQUENCE [LARGE SCALE GENOMIC DNA]</scope>
    <source>
        <strain evidence="2 3">NSH026</strain>
    </source>
</reference>
<proteinExistence type="predicted"/>
<feature type="transmembrane region" description="Helical" evidence="1">
    <location>
        <begin position="6"/>
        <end position="25"/>
    </location>
</feature>
<keyword evidence="1" id="KW-1133">Transmembrane helix</keyword>
<dbReference type="RefSeq" id="WP_011276560.1">
    <property type="nucleotide sequence ID" value="NZ_CAJCFX010000008.1"/>
</dbReference>
<evidence type="ECO:0000313" key="2">
    <source>
        <dbReference type="EMBL" id="MDT4287676.1"/>
    </source>
</evidence>
<keyword evidence="3" id="KW-1185">Reference proteome</keyword>
<protein>
    <submittedName>
        <fullName evidence="2">Type I toxin-antitoxin system Fst family toxin</fullName>
    </submittedName>
</protein>
<organism evidence="2 3">
    <name type="scientific">Staphylococcus haemolyticus</name>
    <dbReference type="NCBI Taxonomy" id="1283"/>
    <lineage>
        <taxon>Bacteria</taxon>
        <taxon>Bacillati</taxon>
        <taxon>Bacillota</taxon>
        <taxon>Bacilli</taxon>
        <taxon>Bacillales</taxon>
        <taxon>Staphylococcaceae</taxon>
        <taxon>Staphylococcus</taxon>
    </lineage>
</organism>
<name>A0ABU3IM18_STAHA</name>
<dbReference type="NCBIfam" id="NF033608">
    <property type="entry name" value="type_I_tox_Fst"/>
    <property type="match status" value="1"/>
</dbReference>
<dbReference type="Proteomes" id="UP001269271">
    <property type="component" value="Unassembled WGS sequence"/>
</dbReference>